<comment type="caution">
    <text evidence="1">The sequence shown here is derived from an EMBL/GenBank/DDBJ whole genome shotgun (WGS) entry which is preliminary data.</text>
</comment>
<proteinExistence type="predicted"/>
<reference evidence="1 2" key="1">
    <citation type="journal article" date="2018" name="Front. Plant Sci.">
        <title>Red Clover (Trifolium pratense) and Zigzag Clover (T. medium) - A Picture of Genomic Similarities and Differences.</title>
        <authorList>
            <person name="Dluhosova J."/>
            <person name="Istvanek J."/>
            <person name="Nedelnik J."/>
            <person name="Repkova J."/>
        </authorList>
    </citation>
    <scope>NUCLEOTIDE SEQUENCE [LARGE SCALE GENOMIC DNA]</scope>
    <source>
        <strain evidence="2">cv. 10/8</strain>
        <tissue evidence="1">Leaf</tissue>
    </source>
</reference>
<dbReference type="Proteomes" id="UP000265520">
    <property type="component" value="Unassembled WGS sequence"/>
</dbReference>
<sequence length="56" mass="6550">NRVQTVAVVQWVAKVDGGRWCGELRLNLPSSRSRLLRMKEERVYARDLDHLWSQGN</sequence>
<name>A0A392UMH9_9FABA</name>
<keyword evidence="2" id="KW-1185">Reference proteome</keyword>
<organism evidence="1 2">
    <name type="scientific">Trifolium medium</name>
    <dbReference type="NCBI Taxonomy" id="97028"/>
    <lineage>
        <taxon>Eukaryota</taxon>
        <taxon>Viridiplantae</taxon>
        <taxon>Streptophyta</taxon>
        <taxon>Embryophyta</taxon>
        <taxon>Tracheophyta</taxon>
        <taxon>Spermatophyta</taxon>
        <taxon>Magnoliopsida</taxon>
        <taxon>eudicotyledons</taxon>
        <taxon>Gunneridae</taxon>
        <taxon>Pentapetalae</taxon>
        <taxon>rosids</taxon>
        <taxon>fabids</taxon>
        <taxon>Fabales</taxon>
        <taxon>Fabaceae</taxon>
        <taxon>Papilionoideae</taxon>
        <taxon>50 kb inversion clade</taxon>
        <taxon>NPAAA clade</taxon>
        <taxon>Hologalegina</taxon>
        <taxon>IRL clade</taxon>
        <taxon>Trifolieae</taxon>
        <taxon>Trifolium</taxon>
    </lineage>
</organism>
<feature type="non-terminal residue" evidence="1">
    <location>
        <position position="1"/>
    </location>
</feature>
<dbReference type="AlphaFoldDB" id="A0A392UMH9"/>
<protein>
    <submittedName>
        <fullName evidence="1">Uncharacterized protein</fullName>
    </submittedName>
</protein>
<evidence type="ECO:0000313" key="1">
    <source>
        <dbReference type="EMBL" id="MCI73854.1"/>
    </source>
</evidence>
<accession>A0A392UMH9</accession>
<dbReference type="EMBL" id="LXQA010848043">
    <property type="protein sequence ID" value="MCI73854.1"/>
    <property type="molecule type" value="Genomic_DNA"/>
</dbReference>
<evidence type="ECO:0000313" key="2">
    <source>
        <dbReference type="Proteomes" id="UP000265520"/>
    </source>
</evidence>